<sequence>MFKNLPTFFLSLLLFANLIGCSPKLNKYENLLDGIKAQPEYLVLHRDSVRVRILGMIPLQSLPTGTSLILYPEYQYGNSFLRLGRFVLEKEEASSSGQSESRIDQAIIFPYLEGMESGSLVLQAELEREGSRYALPEKNIAQGLNTSPLLARMGQITPDEPISPIGLYMTSDLSGINPVDLRVFTIPFKLGTDQLESQNLPSALVNLLKRGEQGKVIRRIRVIGLVSPENQELADPNLSRKRAVHLKGVLTEQKLVKADQIEVDYRNKDWFDFRMLIGDFPGLNPTQIEEYYTVILEKTDFESQLRKMRQLKTYNIVNREVFPKLRGAKIEVELEDKNLSGSRMASKDLSVVKEGNSLEGYTVEHLIYMAQSSNQLDHKEAIYSRLVDIFPTESSYNNLGVVYLNAAQRELDLGLRRELIEKSDWMFRKSLEINKSSIAWHNLGRALILKGEYFNAYLAISEASGMEAGEGSETLMINEGLRGALDIINGDYKLATIRLVKSKENEVNFFNKGLAYFLAGDLQSALISFEESVQANREYGYGFYGLAMIAAVTGDKAMLFENLGKAIERSEFLKDRALLDVLFFPYHQEEGFRMLFD</sequence>
<gene>
    <name evidence="1" type="ORF">CLV48_104217</name>
</gene>
<protein>
    <recommendedName>
        <fullName evidence="3">Tetratricopeptide repeat protein</fullName>
    </recommendedName>
</protein>
<keyword evidence="2" id="KW-1185">Reference proteome</keyword>
<accession>A0A2P8E6E1</accession>
<comment type="caution">
    <text evidence="1">The sequence shown here is derived from an EMBL/GenBank/DDBJ whole genome shotgun (WGS) entry which is preliminary data.</text>
</comment>
<dbReference type="InterPro" id="IPR011990">
    <property type="entry name" value="TPR-like_helical_dom_sf"/>
</dbReference>
<evidence type="ECO:0000313" key="2">
    <source>
        <dbReference type="Proteomes" id="UP000240708"/>
    </source>
</evidence>
<reference evidence="1 2" key="1">
    <citation type="submission" date="2018-03" db="EMBL/GenBank/DDBJ databases">
        <title>Genomic Encyclopedia of Archaeal and Bacterial Type Strains, Phase II (KMG-II): from individual species to whole genera.</title>
        <authorList>
            <person name="Goeker M."/>
        </authorList>
    </citation>
    <scope>NUCLEOTIDE SEQUENCE [LARGE SCALE GENOMIC DNA]</scope>
    <source>
        <strain evidence="1 2">DSM 28057</strain>
    </source>
</reference>
<evidence type="ECO:0000313" key="1">
    <source>
        <dbReference type="EMBL" id="PSL05042.1"/>
    </source>
</evidence>
<proteinExistence type="predicted"/>
<dbReference type="Gene3D" id="1.25.40.10">
    <property type="entry name" value="Tetratricopeptide repeat domain"/>
    <property type="match status" value="2"/>
</dbReference>
<dbReference type="RefSeq" id="WP_106567076.1">
    <property type="nucleotide sequence ID" value="NZ_PYGF01000004.1"/>
</dbReference>
<dbReference type="AlphaFoldDB" id="A0A2P8E6E1"/>
<name>A0A2P8E6E1_9BACT</name>
<dbReference type="EMBL" id="PYGF01000004">
    <property type="protein sequence ID" value="PSL05042.1"/>
    <property type="molecule type" value="Genomic_DNA"/>
</dbReference>
<organism evidence="1 2">
    <name type="scientific">Cecembia rubra</name>
    <dbReference type="NCBI Taxonomy" id="1485585"/>
    <lineage>
        <taxon>Bacteria</taxon>
        <taxon>Pseudomonadati</taxon>
        <taxon>Bacteroidota</taxon>
        <taxon>Cytophagia</taxon>
        <taxon>Cytophagales</taxon>
        <taxon>Cyclobacteriaceae</taxon>
        <taxon>Cecembia</taxon>
    </lineage>
</organism>
<dbReference type="OrthoDB" id="1489296at2"/>
<dbReference type="SUPFAM" id="SSF48452">
    <property type="entry name" value="TPR-like"/>
    <property type="match status" value="1"/>
</dbReference>
<evidence type="ECO:0008006" key="3">
    <source>
        <dbReference type="Google" id="ProtNLM"/>
    </source>
</evidence>
<dbReference type="Proteomes" id="UP000240708">
    <property type="component" value="Unassembled WGS sequence"/>
</dbReference>